<gene>
    <name evidence="1" type="ORF">CRG98_015425</name>
</gene>
<sequence length="113" mass="12502">MHNQRAKPGKDRRLLIEDYVASSVVGLVIGAVCRGCPGLVTWMSPVFGGLDARPQGVPVSHAWAYRDFPTMPYQFYHLFDAPVGFEPFSIGYRRAAAFATRLGISVQIWSDSV</sequence>
<protein>
    <submittedName>
        <fullName evidence="1">Uncharacterized protein</fullName>
    </submittedName>
</protein>
<comment type="caution">
    <text evidence="1">The sequence shown here is derived from an EMBL/GenBank/DDBJ whole genome shotgun (WGS) entry which is preliminary data.</text>
</comment>
<proteinExistence type="predicted"/>
<dbReference type="AlphaFoldDB" id="A0A2I0K6J6"/>
<organism evidence="1 2">
    <name type="scientific">Punica granatum</name>
    <name type="common">Pomegranate</name>
    <dbReference type="NCBI Taxonomy" id="22663"/>
    <lineage>
        <taxon>Eukaryota</taxon>
        <taxon>Viridiplantae</taxon>
        <taxon>Streptophyta</taxon>
        <taxon>Embryophyta</taxon>
        <taxon>Tracheophyta</taxon>
        <taxon>Spermatophyta</taxon>
        <taxon>Magnoliopsida</taxon>
        <taxon>eudicotyledons</taxon>
        <taxon>Gunneridae</taxon>
        <taxon>Pentapetalae</taxon>
        <taxon>rosids</taxon>
        <taxon>malvids</taxon>
        <taxon>Myrtales</taxon>
        <taxon>Lythraceae</taxon>
        <taxon>Punica</taxon>
    </lineage>
</organism>
<reference evidence="1 2" key="1">
    <citation type="submission" date="2017-11" db="EMBL/GenBank/DDBJ databases">
        <title>De-novo sequencing of pomegranate (Punica granatum L.) genome.</title>
        <authorList>
            <person name="Akparov Z."/>
            <person name="Amiraslanov A."/>
            <person name="Hajiyeva S."/>
            <person name="Abbasov M."/>
            <person name="Kaur K."/>
            <person name="Hamwieh A."/>
            <person name="Solovyev V."/>
            <person name="Salamov A."/>
            <person name="Braich B."/>
            <person name="Kosarev P."/>
            <person name="Mahmoud A."/>
            <person name="Hajiyev E."/>
            <person name="Babayeva S."/>
            <person name="Izzatullayeva V."/>
            <person name="Mammadov A."/>
            <person name="Mammadov A."/>
            <person name="Sharifova S."/>
            <person name="Ojaghi J."/>
            <person name="Eynullazada K."/>
            <person name="Bayramov B."/>
            <person name="Abdulazimova A."/>
            <person name="Shahmuradov I."/>
        </authorList>
    </citation>
    <scope>NUCLEOTIDE SEQUENCE [LARGE SCALE GENOMIC DNA]</scope>
    <source>
        <strain evidence="2">cv. AG2017</strain>
        <tissue evidence="1">Leaf</tissue>
    </source>
</reference>
<accession>A0A2I0K6J6</accession>
<dbReference type="EMBL" id="PGOL01000847">
    <property type="protein sequence ID" value="PKI64179.1"/>
    <property type="molecule type" value="Genomic_DNA"/>
</dbReference>
<evidence type="ECO:0000313" key="2">
    <source>
        <dbReference type="Proteomes" id="UP000233551"/>
    </source>
</evidence>
<name>A0A2I0K6J6_PUNGR</name>
<evidence type="ECO:0000313" key="1">
    <source>
        <dbReference type="EMBL" id="PKI64179.1"/>
    </source>
</evidence>
<keyword evidence="2" id="KW-1185">Reference proteome</keyword>
<dbReference type="Proteomes" id="UP000233551">
    <property type="component" value="Unassembled WGS sequence"/>
</dbReference>